<dbReference type="Proteomes" id="UP000257109">
    <property type="component" value="Unassembled WGS sequence"/>
</dbReference>
<evidence type="ECO:0000313" key="2">
    <source>
        <dbReference type="Proteomes" id="UP000257109"/>
    </source>
</evidence>
<reference evidence="1" key="1">
    <citation type="submission" date="2018-05" db="EMBL/GenBank/DDBJ databases">
        <title>Draft genome of Mucuna pruriens seed.</title>
        <authorList>
            <person name="Nnadi N.E."/>
            <person name="Vos R."/>
            <person name="Hasami M.H."/>
            <person name="Devisetty U.K."/>
            <person name="Aguiy J.C."/>
        </authorList>
    </citation>
    <scope>NUCLEOTIDE SEQUENCE [LARGE SCALE GENOMIC DNA]</scope>
    <source>
        <strain evidence="1">JCA_2017</strain>
    </source>
</reference>
<organism evidence="1 2">
    <name type="scientific">Mucuna pruriens</name>
    <name type="common">Velvet bean</name>
    <name type="synonym">Dolichos pruriens</name>
    <dbReference type="NCBI Taxonomy" id="157652"/>
    <lineage>
        <taxon>Eukaryota</taxon>
        <taxon>Viridiplantae</taxon>
        <taxon>Streptophyta</taxon>
        <taxon>Embryophyta</taxon>
        <taxon>Tracheophyta</taxon>
        <taxon>Spermatophyta</taxon>
        <taxon>Magnoliopsida</taxon>
        <taxon>eudicotyledons</taxon>
        <taxon>Gunneridae</taxon>
        <taxon>Pentapetalae</taxon>
        <taxon>rosids</taxon>
        <taxon>fabids</taxon>
        <taxon>Fabales</taxon>
        <taxon>Fabaceae</taxon>
        <taxon>Papilionoideae</taxon>
        <taxon>50 kb inversion clade</taxon>
        <taxon>NPAAA clade</taxon>
        <taxon>indigoferoid/millettioid clade</taxon>
        <taxon>Phaseoleae</taxon>
        <taxon>Mucuna</taxon>
    </lineage>
</organism>
<evidence type="ECO:0000313" key="1">
    <source>
        <dbReference type="EMBL" id="RDY04782.1"/>
    </source>
</evidence>
<name>A0A371HPW1_MUCPR</name>
<accession>A0A371HPW1</accession>
<feature type="non-terminal residue" evidence="1">
    <location>
        <position position="1"/>
    </location>
</feature>
<comment type="caution">
    <text evidence="1">The sequence shown here is derived from an EMBL/GenBank/DDBJ whole genome shotgun (WGS) entry which is preliminary data.</text>
</comment>
<protein>
    <submittedName>
        <fullName evidence="1">Uncharacterized protein</fullName>
    </submittedName>
</protein>
<dbReference type="EMBL" id="QJKJ01002014">
    <property type="protein sequence ID" value="RDY04782.1"/>
    <property type="molecule type" value="Genomic_DNA"/>
</dbReference>
<proteinExistence type="predicted"/>
<sequence>MSYAELLLYLIQNSLIAIVPLKPIQPPYLKNYNPDAKCEYHDTRLDQHKIVELSRRMARTQAIIRFQIMKAR</sequence>
<keyword evidence="2" id="KW-1185">Reference proteome</keyword>
<gene>
    <name evidence="1" type="ORF">CR513_11464</name>
</gene>
<dbReference type="AlphaFoldDB" id="A0A371HPW1"/>